<evidence type="ECO:0008006" key="3">
    <source>
        <dbReference type="Google" id="ProtNLM"/>
    </source>
</evidence>
<organism evidence="1 2">
    <name type="scientific">Novosphingobium aureum</name>
    <dbReference type="NCBI Taxonomy" id="2792964"/>
    <lineage>
        <taxon>Bacteria</taxon>
        <taxon>Pseudomonadati</taxon>
        <taxon>Pseudomonadota</taxon>
        <taxon>Alphaproteobacteria</taxon>
        <taxon>Sphingomonadales</taxon>
        <taxon>Sphingomonadaceae</taxon>
        <taxon>Novosphingobium</taxon>
    </lineage>
</organism>
<keyword evidence="2" id="KW-1185">Reference proteome</keyword>
<dbReference type="AlphaFoldDB" id="A0A931HBN5"/>
<dbReference type="EMBL" id="JADZGI010000001">
    <property type="protein sequence ID" value="MBH0112819.1"/>
    <property type="molecule type" value="Genomic_DNA"/>
</dbReference>
<gene>
    <name evidence="1" type="ORF">I5E68_07625</name>
</gene>
<evidence type="ECO:0000313" key="1">
    <source>
        <dbReference type="EMBL" id="MBH0112819.1"/>
    </source>
</evidence>
<name>A0A931HBN5_9SPHN</name>
<proteinExistence type="predicted"/>
<comment type="caution">
    <text evidence="1">The sequence shown here is derived from an EMBL/GenBank/DDBJ whole genome shotgun (WGS) entry which is preliminary data.</text>
</comment>
<reference evidence="1" key="1">
    <citation type="submission" date="2020-11" db="EMBL/GenBank/DDBJ databases">
        <title>Novosphingobium aureum sp. nov., a marine bacterium isolated from sediment of a salt flat.</title>
        <authorList>
            <person name="Yoo Y."/>
            <person name="Kim J.-J."/>
        </authorList>
    </citation>
    <scope>NUCLEOTIDE SEQUENCE</scope>
    <source>
        <strain evidence="1">YJ-S2-02</strain>
    </source>
</reference>
<accession>A0A931HBN5</accession>
<evidence type="ECO:0000313" key="2">
    <source>
        <dbReference type="Proteomes" id="UP000617634"/>
    </source>
</evidence>
<sequence length="268" mass="30082">MHLLYCDESNLEHRAGDFLIYAGISIPGNAAGALSQRIDELRLAFGLAPNVRLKFNPRPDGLTHHQFLELKQSIIRTAAEYGCKLFAYAVLHDLAGDPDNARRYGINTVCYHFHCALNRMNEKGIVLIDRFTDANNEIEGHLKEKMAVGVQLHHRNTPTRLSNIVGFHYSAIGQSHFTSLIDIIVSSLRYAINVQTRNEDNRRGALNILEALSPLFFRYNGHVQVPDIGFCFSPMNVRSDRYHGLYIALQGFLREGSIDSGQTITSNG</sequence>
<dbReference type="Proteomes" id="UP000617634">
    <property type="component" value="Unassembled WGS sequence"/>
</dbReference>
<dbReference type="RefSeq" id="WP_197162606.1">
    <property type="nucleotide sequence ID" value="NZ_JADZGI010000001.1"/>
</dbReference>
<protein>
    <recommendedName>
        <fullName evidence="3">DUF3800 domain-containing protein</fullName>
    </recommendedName>
</protein>